<dbReference type="CDD" id="cd00085">
    <property type="entry name" value="HNHc"/>
    <property type="match status" value="1"/>
</dbReference>
<evidence type="ECO:0000313" key="3">
    <source>
        <dbReference type="Proteomes" id="UP000287563"/>
    </source>
</evidence>
<proteinExistence type="predicted"/>
<protein>
    <submittedName>
        <fullName evidence="2">HNH endonuclease</fullName>
    </submittedName>
</protein>
<name>A0A444JVU4_9GAMM</name>
<dbReference type="Gene3D" id="1.10.30.50">
    <property type="match status" value="1"/>
</dbReference>
<evidence type="ECO:0000313" key="2">
    <source>
        <dbReference type="EMBL" id="RWX57204.1"/>
    </source>
</evidence>
<dbReference type="GO" id="GO:0008270">
    <property type="term" value="F:zinc ion binding"/>
    <property type="evidence" value="ECO:0007669"/>
    <property type="project" value="InterPro"/>
</dbReference>
<dbReference type="Proteomes" id="UP000287563">
    <property type="component" value="Unassembled WGS sequence"/>
</dbReference>
<keyword evidence="2" id="KW-0540">Nuclease</keyword>
<accession>A0A444JVU4</accession>
<dbReference type="GO" id="GO:0003676">
    <property type="term" value="F:nucleic acid binding"/>
    <property type="evidence" value="ECO:0007669"/>
    <property type="project" value="InterPro"/>
</dbReference>
<dbReference type="EMBL" id="RJLM01000001">
    <property type="protein sequence ID" value="RWX57204.1"/>
    <property type="molecule type" value="Genomic_DNA"/>
</dbReference>
<keyword evidence="2" id="KW-0378">Hydrolase</keyword>
<dbReference type="Pfam" id="PF01844">
    <property type="entry name" value="HNH"/>
    <property type="match status" value="1"/>
</dbReference>
<evidence type="ECO:0000259" key="1">
    <source>
        <dbReference type="Pfam" id="PF01844"/>
    </source>
</evidence>
<dbReference type="OrthoDB" id="9816185at2"/>
<dbReference type="RefSeq" id="WP_128782514.1">
    <property type="nucleotide sequence ID" value="NZ_RJLM01000001.1"/>
</dbReference>
<reference evidence="2 3" key="1">
    <citation type="submission" date="2018-11" db="EMBL/GenBank/DDBJ databases">
        <title>Photobacterium sp. BEI247 sp. nov., a marine bacterium isolated from Yongle Blue Hole in the South China Sea.</title>
        <authorList>
            <person name="Wang X."/>
        </authorList>
    </citation>
    <scope>NUCLEOTIDE SEQUENCE [LARGE SCALE GENOMIC DNA]</scope>
    <source>
        <strain evidence="3">BEI247</strain>
    </source>
</reference>
<dbReference type="AlphaFoldDB" id="A0A444JVU4"/>
<dbReference type="InterPro" id="IPR003615">
    <property type="entry name" value="HNH_nuc"/>
</dbReference>
<gene>
    <name evidence="2" type="ORF">EDI28_04010</name>
</gene>
<comment type="caution">
    <text evidence="2">The sequence shown here is derived from an EMBL/GenBank/DDBJ whole genome shotgun (WGS) entry which is preliminary data.</text>
</comment>
<sequence>MLNRVEFTDEENKQIRNKISDSNYSSESWSDDDIANIKVKIKGHYLSEQKNTCPYCRQKIKSNHGRYWDIEHIIPRSSVPNFMFEPLNLCMSCVDCNSAKSDKKVTSSRAKQKYPKNCSCYLIIHPHFDEYYDNILVIKEGFYYVALKKKGEKTIEVCKLNRFYEFSEFGASVQDDDRIFLLSEQLKKVESEVLKKEIRRNIAELAIRGAV</sequence>
<keyword evidence="3" id="KW-1185">Reference proteome</keyword>
<organism evidence="2 3">
    <name type="scientific">Photobacterium chitinilyticum</name>
    <dbReference type="NCBI Taxonomy" id="2485123"/>
    <lineage>
        <taxon>Bacteria</taxon>
        <taxon>Pseudomonadati</taxon>
        <taxon>Pseudomonadota</taxon>
        <taxon>Gammaproteobacteria</taxon>
        <taxon>Vibrionales</taxon>
        <taxon>Vibrionaceae</taxon>
        <taxon>Photobacterium</taxon>
    </lineage>
</organism>
<keyword evidence="2" id="KW-0255">Endonuclease</keyword>
<feature type="domain" description="HNH" evidence="1">
    <location>
        <begin position="53"/>
        <end position="103"/>
    </location>
</feature>
<dbReference type="GO" id="GO:0004519">
    <property type="term" value="F:endonuclease activity"/>
    <property type="evidence" value="ECO:0007669"/>
    <property type="project" value="UniProtKB-KW"/>
</dbReference>
<dbReference type="InterPro" id="IPR002711">
    <property type="entry name" value="HNH"/>
</dbReference>